<evidence type="ECO:0000313" key="2">
    <source>
        <dbReference type="EMBL" id="AFL82339.1"/>
    </source>
</evidence>
<dbReference type="EMBL" id="CP003280">
    <property type="protein sequence ID" value="AFL82339.1"/>
    <property type="molecule type" value="Genomic_DNA"/>
</dbReference>
<dbReference type="Gene3D" id="2.120.10.30">
    <property type="entry name" value="TolB, C-terminal domain"/>
    <property type="match status" value="1"/>
</dbReference>
<dbReference type="InterPro" id="IPR011041">
    <property type="entry name" value="Quinoprot_gluc/sorb_DH_b-prop"/>
</dbReference>
<dbReference type="Pfam" id="PF22807">
    <property type="entry name" value="TrAA12"/>
    <property type="match status" value="2"/>
</dbReference>
<evidence type="ECO:0000313" key="3">
    <source>
        <dbReference type="Proteomes" id="UP000006049"/>
    </source>
</evidence>
<dbReference type="PROSITE" id="PS51257">
    <property type="entry name" value="PROKAR_LIPOPROTEIN"/>
    <property type="match status" value="1"/>
</dbReference>
<dbReference type="PANTHER" id="PTHR19328">
    <property type="entry name" value="HEDGEHOG-INTERACTING PROTEIN"/>
    <property type="match status" value="1"/>
</dbReference>
<dbReference type="InterPro" id="IPR011042">
    <property type="entry name" value="6-blade_b-propeller_TolB-like"/>
</dbReference>
<dbReference type="HOGENOM" id="CLU_024435_0_0_10"/>
<dbReference type="PATRIC" id="fig|746697.3.peg.2950"/>
<dbReference type="InterPro" id="IPR054539">
    <property type="entry name" value="Beta-prop_PDH"/>
</dbReference>
<name>I3YZC1_AEQSU</name>
<feature type="domain" description="Pyrroloquinoline quinone-dependent pyranose dehydrogenase beta-propeller" evidence="1">
    <location>
        <begin position="74"/>
        <end position="271"/>
    </location>
</feature>
<evidence type="ECO:0000259" key="1">
    <source>
        <dbReference type="Pfam" id="PF22807"/>
    </source>
</evidence>
<feature type="domain" description="Pyrroloquinoline quinone-dependent pyranose dehydrogenase beta-propeller" evidence="1">
    <location>
        <begin position="315"/>
        <end position="423"/>
    </location>
</feature>
<gene>
    <name evidence="2" type="ordered locus">Aeqsu_2898</name>
</gene>
<organism evidence="2 3">
    <name type="scientific">Aequorivita sublithincola (strain DSM 14238 / LMG 21431 / ACAM 643 / 9-3)</name>
    <dbReference type="NCBI Taxonomy" id="746697"/>
    <lineage>
        <taxon>Bacteria</taxon>
        <taxon>Pseudomonadati</taxon>
        <taxon>Bacteroidota</taxon>
        <taxon>Flavobacteriia</taxon>
        <taxon>Flavobacteriales</taxon>
        <taxon>Flavobacteriaceae</taxon>
        <taxon>Aequorivita</taxon>
    </lineage>
</organism>
<dbReference type="SUPFAM" id="SSF50952">
    <property type="entry name" value="Soluble quinoprotein glucose dehydrogenase"/>
    <property type="match status" value="1"/>
</dbReference>
<sequence length="426" mass="47029">MKKFLLLSVLLSITFYSCKSEQKKSQAIASTQIMQEADTVQTALGPIILPKPFATKSVANTNNMKDWPEGKMPNAPAGFTVTKFADGFKNPRWTYIAPNGDMFVCEANTRGSAGLITLLRDKDGDGKAEVRETFLEDLKQPFGMLVIGNSFYVANTDGLYKYPYKEGQLSLKDSKGEKIVELPAGGYNNHWTRNIIMNQAKDKIYISVGSASNVAEHGMDEEFRRANILVVDLDGKNEKIYASGLRNPVGMDWNPITGELWTAVNERDKLGDNLVPDYVTSVKEGGFYGWPYSYFGQLKDPRMDGKGLDLVAKAIVPDVSVGPHTASLGLTFYDAETFPAKYKNGLFVGQHGSWNRSILSGYKVVFIPFENGKPASQPEDFLTGFIADKNKSDVYGRPVDVTVTPKGDLLVNDDAGNVIWKVSYSK</sequence>
<dbReference type="PANTHER" id="PTHR19328:SF55">
    <property type="entry name" value="BLR6566 PROTEIN"/>
    <property type="match status" value="1"/>
</dbReference>
<protein>
    <submittedName>
        <fullName evidence="2">Glucose/sorbosone dehydrogenase</fullName>
    </submittedName>
</protein>
<dbReference type="KEGG" id="asl:Aeqsu_2898"/>
<dbReference type="RefSeq" id="WP_014783588.1">
    <property type="nucleotide sequence ID" value="NC_018013.1"/>
</dbReference>
<dbReference type="OrthoDB" id="9811395at2"/>
<proteinExistence type="predicted"/>
<dbReference type="Proteomes" id="UP000006049">
    <property type="component" value="Chromosome"/>
</dbReference>
<reference evidence="2 3" key="1">
    <citation type="submission" date="2012-06" db="EMBL/GenBank/DDBJ databases">
        <title>The complete genome of Aequorivita sublithincola DSM 14238.</title>
        <authorList>
            <consortium name="US DOE Joint Genome Institute (JGI-PGF)"/>
            <person name="Lucas S."/>
            <person name="Copeland A."/>
            <person name="Lapidus A."/>
            <person name="Goodwin L."/>
            <person name="Pitluck S."/>
            <person name="Peters L."/>
            <person name="Munk A.C.C."/>
            <person name="Kyrpides N."/>
            <person name="Mavromatis K."/>
            <person name="Pagani I."/>
            <person name="Ivanova N."/>
            <person name="Ovchinnikova G."/>
            <person name="Zeytun A."/>
            <person name="Detter J.C."/>
            <person name="Han C."/>
            <person name="Land M."/>
            <person name="Hauser L."/>
            <person name="Markowitz V."/>
            <person name="Cheng J.-F."/>
            <person name="Hugenholtz P."/>
            <person name="Woyke T."/>
            <person name="Wu D."/>
            <person name="Tindall B."/>
            <person name="Faehnrich R."/>
            <person name="Brambilla E."/>
            <person name="Klenk H.-P."/>
            <person name="Eisen J.A."/>
        </authorList>
    </citation>
    <scope>NUCLEOTIDE SEQUENCE [LARGE SCALE GENOMIC DNA]</scope>
    <source>
        <strain evidence="3">DSM 14238 / LMG 21431 / ACAM 643 / 9-3</strain>
    </source>
</reference>
<accession>I3YZC1</accession>
<dbReference type="eggNOG" id="COG2133">
    <property type="taxonomic scope" value="Bacteria"/>
</dbReference>
<keyword evidence="3" id="KW-1185">Reference proteome</keyword>
<dbReference type="AlphaFoldDB" id="I3YZC1"/>